<evidence type="ECO:0000313" key="3">
    <source>
        <dbReference type="EMBL" id="GGJ76135.1"/>
    </source>
</evidence>
<dbReference type="InterPro" id="IPR052711">
    <property type="entry name" value="Zinc_ADH-like"/>
</dbReference>
<dbReference type="PANTHER" id="PTHR45033:SF3">
    <property type="entry name" value="DEHYDROGENASE, PUTATIVE (AFU_ORTHOLOGUE AFUA_2G13270)-RELATED"/>
    <property type="match status" value="1"/>
</dbReference>
<feature type="compositionally biased region" description="Polar residues" evidence="1">
    <location>
        <begin position="11"/>
        <end position="21"/>
    </location>
</feature>
<dbReference type="InterPro" id="IPR013149">
    <property type="entry name" value="ADH-like_C"/>
</dbReference>
<protein>
    <submittedName>
        <fullName evidence="3">Zn-dependent oxidoreductase</fullName>
    </submittedName>
</protein>
<evidence type="ECO:0000313" key="4">
    <source>
        <dbReference type="Proteomes" id="UP000660265"/>
    </source>
</evidence>
<reference evidence="4" key="1">
    <citation type="journal article" date="2019" name="Int. J. Syst. Evol. Microbiol.">
        <title>The Global Catalogue of Microorganisms (GCM) 10K type strain sequencing project: providing services to taxonomists for standard genome sequencing and annotation.</title>
        <authorList>
            <consortium name="The Broad Institute Genomics Platform"/>
            <consortium name="The Broad Institute Genome Sequencing Center for Infectious Disease"/>
            <person name="Wu L."/>
            <person name="Ma J."/>
        </authorList>
    </citation>
    <scope>NUCLEOTIDE SEQUENCE [LARGE SCALE GENOMIC DNA]</scope>
    <source>
        <strain evidence="4">CGMCC 4.7275</strain>
    </source>
</reference>
<proteinExistence type="predicted"/>
<dbReference type="InterPro" id="IPR011032">
    <property type="entry name" value="GroES-like_sf"/>
</dbReference>
<dbReference type="Pfam" id="PF00107">
    <property type="entry name" value="ADH_zinc_N"/>
    <property type="match status" value="1"/>
</dbReference>
<organism evidence="3 4">
    <name type="scientific">Streptomyces camponoticapitis</name>
    <dbReference type="NCBI Taxonomy" id="1616125"/>
    <lineage>
        <taxon>Bacteria</taxon>
        <taxon>Bacillati</taxon>
        <taxon>Actinomycetota</taxon>
        <taxon>Actinomycetes</taxon>
        <taxon>Kitasatosporales</taxon>
        <taxon>Streptomycetaceae</taxon>
        <taxon>Streptomyces</taxon>
    </lineage>
</organism>
<evidence type="ECO:0000256" key="1">
    <source>
        <dbReference type="SAM" id="MobiDB-lite"/>
    </source>
</evidence>
<dbReference type="InterPro" id="IPR036291">
    <property type="entry name" value="NAD(P)-bd_dom_sf"/>
</dbReference>
<dbReference type="SUPFAM" id="SSF51735">
    <property type="entry name" value="NAD(P)-binding Rossmann-fold domains"/>
    <property type="match status" value="1"/>
</dbReference>
<dbReference type="SMART" id="SM00829">
    <property type="entry name" value="PKS_ER"/>
    <property type="match status" value="1"/>
</dbReference>
<dbReference type="Gene3D" id="3.90.180.10">
    <property type="entry name" value="Medium-chain alcohol dehydrogenases, catalytic domain"/>
    <property type="match status" value="1"/>
</dbReference>
<feature type="domain" description="Enoyl reductase (ER)" evidence="2">
    <location>
        <begin position="41"/>
        <end position="346"/>
    </location>
</feature>
<keyword evidence="4" id="KW-1185">Reference proteome</keyword>
<dbReference type="SUPFAM" id="SSF50129">
    <property type="entry name" value="GroES-like"/>
    <property type="match status" value="1"/>
</dbReference>
<name>A0ABQ2DWM7_9ACTN</name>
<dbReference type="InterPro" id="IPR020843">
    <property type="entry name" value="ER"/>
</dbReference>
<evidence type="ECO:0000259" key="2">
    <source>
        <dbReference type="SMART" id="SM00829"/>
    </source>
</evidence>
<dbReference type="EMBL" id="BMMV01000001">
    <property type="protein sequence ID" value="GGJ76135.1"/>
    <property type="molecule type" value="Genomic_DNA"/>
</dbReference>
<feature type="region of interest" description="Disordered" evidence="1">
    <location>
        <begin position="1"/>
        <end position="21"/>
    </location>
</feature>
<accession>A0ABQ2DWM7</accession>
<dbReference type="Pfam" id="PF08240">
    <property type="entry name" value="ADH_N"/>
    <property type="match status" value="1"/>
</dbReference>
<gene>
    <name evidence="3" type="ORF">GCM10011583_04410</name>
</gene>
<sequence>MASYARGAGQESASWQTPLRTDSSRVEAMFAAYAARIDRDQPINGLELGDRPAPEPRPGWSTVTVKAASLNHHDLWTLRGVGITEDRLPMILGCDAAGIDEEGNEVVIHSVVGQTGHGVGPREPRSILTERHQGTFAEQVSVPTWNLLPKPAALSFEEAACLPTAWLTAYRMLFTNAGVRPGDSVLVQGAGGGVATAAIVLGKAAGMRVYATSRDEAKRKRAVELGATEAFEPGARLPHRVDAVLETVGAATWSHSVKSLRPGGTLVISGATSGDRPSHAELTRIFFLELRIVGSTMGTKDELEDLLSFCTTTGIRPVIDTVLPLDRAREGFERMTDGDLFGKIVLTR</sequence>
<comment type="caution">
    <text evidence="3">The sequence shown here is derived from an EMBL/GenBank/DDBJ whole genome shotgun (WGS) entry which is preliminary data.</text>
</comment>
<dbReference type="InterPro" id="IPR013154">
    <property type="entry name" value="ADH-like_N"/>
</dbReference>
<dbReference type="PANTHER" id="PTHR45033">
    <property type="match status" value="1"/>
</dbReference>
<dbReference type="Proteomes" id="UP000660265">
    <property type="component" value="Unassembled WGS sequence"/>
</dbReference>